<dbReference type="Proteomes" id="UP001190700">
    <property type="component" value="Unassembled WGS sequence"/>
</dbReference>
<gene>
    <name evidence="2" type="ORF">CYMTET_7788</name>
</gene>
<evidence type="ECO:0000313" key="2">
    <source>
        <dbReference type="EMBL" id="KAK3284572.1"/>
    </source>
</evidence>
<feature type="region of interest" description="Disordered" evidence="1">
    <location>
        <begin position="1"/>
        <end position="35"/>
    </location>
</feature>
<proteinExistence type="predicted"/>
<dbReference type="AlphaFoldDB" id="A0AAE0GUK0"/>
<protein>
    <submittedName>
        <fullName evidence="2">Uncharacterized protein</fullName>
    </submittedName>
</protein>
<name>A0AAE0GUK0_9CHLO</name>
<evidence type="ECO:0000313" key="3">
    <source>
        <dbReference type="Proteomes" id="UP001190700"/>
    </source>
</evidence>
<dbReference type="EMBL" id="LGRX02002247">
    <property type="protein sequence ID" value="KAK3284572.1"/>
    <property type="molecule type" value="Genomic_DNA"/>
</dbReference>
<organism evidence="2 3">
    <name type="scientific">Cymbomonas tetramitiformis</name>
    <dbReference type="NCBI Taxonomy" id="36881"/>
    <lineage>
        <taxon>Eukaryota</taxon>
        <taxon>Viridiplantae</taxon>
        <taxon>Chlorophyta</taxon>
        <taxon>Pyramimonadophyceae</taxon>
        <taxon>Pyramimonadales</taxon>
        <taxon>Pyramimonadaceae</taxon>
        <taxon>Cymbomonas</taxon>
    </lineage>
</organism>
<keyword evidence="3" id="KW-1185">Reference proteome</keyword>
<reference evidence="2 3" key="1">
    <citation type="journal article" date="2015" name="Genome Biol. Evol.">
        <title>Comparative Genomics of a Bacterivorous Green Alga Reveals Evolutionary Causalities and Consequences of Phago-Mixotrophic Mode of Nutrition.</title>
        <authorList>
            <person name="Burns J.A."/>
            <person name="Paasch A."/>
            <person name="Narechania A."/>
            <person name="Kim E."/>
        </authorList>
    </citation>
    <scope>NUCLEOTIDE SEQUENCE [LARGE SCALE GENOMIC DNA]</scope>
    <source>
        <strain evidence="2 3">PLY_AMNH</strain>
    </source>
</reference>
<evidence type="ECO:0000256" key="1">
    <source>
        <dbReference type="SAM" id="MobiDB-lite"/>
    </source>
</evidence>
<comment type="caution">
    <text evidence="2">The sequence shown here is derived from an EMBL/GenBank/DDBJ whole genome shotgun (WGS) entry which is preliminary data.</text>
</comment>
<accession>A0AAE0GUK0</accession>
<sequence length="94" mass="10352">MKHVRAGNTVAPDANTDDAEWTHNPVDEVGRSTSPIGLLGVEDGKWSLEMDWADQLDGRQLGDAADSSAVATHGDQRVGIRKNAKRNLQWQRIF</sequence>